<dbReference type="Proteomes" id="UP000031829">
    <property type="component" value="Chromosome"/>
</dbReference>
<dbReference type="PANTHER" id="PTHR33392:SF6">
    <property type="entry name" value="POLYISOPRENYL-TEICHOIC ACID--PEPTIDOGLYCAN TEICHOIC ACID TRANSFERASE TAGU"/>
    <property type="match status" value="1"/>
</dbReference>
<dbReference type="Gene3D" id="3.40.630.190">
    <property type="entry name" value="LCP protein"/>
    <property type="match status" value="1"/>
</dbReference>
<reference evidence="6 7" key="1">
    <citation type="journal article" date="2015" name="Genome Announc.">
        <title>Complete genome sequences for 35 biothreat assay-relevant bacillus species.</title>
        <authorList>
            <person name="Johnson S.L."/>
            <person name="Daligault H.E."/>
            <person name="Davenport K.W."/>
            <person name="Jaissle J."/>
            <person name="Frey K.G."/>
            <person name="Ladner J.T."/>
            <person name="Broomall S.M."/>
            <person name="Bishop-Lilly K.A."/>
            <person name="Bruce D.C."/>
            <person name="Gibbons H.S."/>
            <person name="Coyne S.R."/>
            <person name="Lo C.C."/>
            <person name="Meincke L."/>
            <person name="Munk A.C."/>
            <person name="Koroleva G.I."/>
            <person name="Rosenzweig C.N."/>
            <person name="Palacios G.F."/>
            <person name="Redden C.L."/>
            <person name="Minogue T.D."/>
            <person name="Chain P.S."/>
        </authorList>
    </citation>
    <scope>NUCLEOTIDE SEQUENCE [LARGE SCALE GENOMIC DNA]</scope>
    <source>
        <strain evidence="7">ATCC 14581 / DSM 32 / JCM 2506 / NBRC 15308 / NCIMB 9376 / NCTC 10342 / NRRL B-14308 / VKM B-512</strain>
    </source>
</reference>
<dbReference type="AlphaFoldDB" id="A0A0B6AVY9"/>
<keyword evidence="2" id="KW-0812">Transmembrane</keyword>
<dbReference type="EMBL" id="CP009920">
    <property type="protein sequence ID" value="AJI24044.1"/>
    <property type="molecule type" value="Genomic_DNA"/>
</dbReference>
<evidence type="ECO:0000313" key="7">
    <source>
        <dbReference type="Proteomes" id="UP000031829"/>
    </source>
</evidence>
<accession>A0A0B6AVY9</accession>
<dbReference type="GO" id="GO:0071555">
    <property type="term" value="P:cell wall organization"/>
    <property type="evidence" value="ECO:0007669"/>
    <property type="project" value="UniProtKB-KW"/>
</dbReference>
<dbReference type="InterPro" id="IPR050922">
    <property type="entry name" value="LytR/CpsA/Psr_CW_biosynth"/>
</dbReference>
<dbReference type="InterPro" id="IPR004474">
    <property type="entry name" value="LytR_CpsA_psr"/>
</dbReference>
<dbReference type="PANTHER" id="PTHR33392">
    <property type="entry name" value="POLYISOPRENYL-TEICHOIC ACID--PEPTIDOGLYCAN TEICHOIC ACID TRANSFERASE TAGU"/>
    <property type="match status" value="1"/>
</dbReference>
<dbReference type="HOGENOM" id="CLU_1007068_0_0_9"/>
<dbReference type="KEGG" id="bmeg:BG04_3467"/>
<name>A0A0B6AVY9_PRIM2</name>
<keyword evidence="3" id="KW-0735">Signal-anchor</keyword>
<evidence type="ECO:0000256" key="1">
    <source>
        <dbReference type="ARBA" id="ARBA00006068"/>
    </source>
</evidence>
<evidence type="ECO:0000256" key="4">
    <source>
        <dbReference type="ARBA" id="ARBA00022989"/>
    </source>
</evidence>
<evidence type="ECO:0000256" key="3">
    <source>
        <dbReference type="ARBA" id="ARBA00022968"/>
    </source>
</evidence>
<keyword evidence="4" id="KW-1133">Transmembrane helix</keyword>
<organism evidence="6 7">
    <name type="scientific">Priestia megaterium (strain ATCC 14581 / DSM 32 / CCUG 1817 / JCM 2506 / NBRC 15308 / NCIMB 9376 / NCTC 10342 / NRRL B-14308 / VKM B-512 / Ford 19)</name>
    <name type="common">Bacillus megaterium</name>
    <dbReference type="NCBI Taxonomy" id="1348623"/>
    <lineage>
        <taxon>Bacteria</taxon>
        <taxon>Bacillati</taxon>
        <taxon>Bacillota</taxon>
        <taxon>Bacilli</taxon>
        <taxon>Bacillales</taxon>
        <taxon>Bacillaceae</taxon>
        <taxon>Priestia</taxon>
    </lineage>
</organism>
<dbReference type="RefSeq" id="WP_034653664.1">
    <property type="nucleotide sequence ID" value="NZ_CP009920.1"/>
</dbReference>
<evidence type="ECO:0000259" key="5">
    <source>
        <dbReference type="Pfam" id="PF03816"/>
    </source>
</evidence>
<dbReference type="Pfam" id="PF03816">
    <property type="entry name" value="LytR_cpsA_psr"/>
    <property type="match status" value="1"/>
</dbReference>
<comment type="similarity">
    <text evidence="1">Belongs to the LytR/CpsA/Psr (LCP) family.</text>
</comment>
<keyword evidence="4" id="KW-0472">Membrane</keyword>
<evidence type="ECO:0000313" key="6">
    <source>
        <dbReference type="EMBL" id="AJI24044.1"/>
    </source>
</evidence>
<evidence type="ECO:0000256" key="2">
    <source>
        <dbReference type="ARBA" id="ARBA00022692"/>
    </source>
</evidence>
<sequence length="276" mass="31456">MSSKAKKEWIGGLVLFLLVSFVSITFAGYHTVKAAVDQTYVPLEHGNKTHVNLKKGQPFSLLLIQENHQNTSFVYMTVNKQHESIKMTHLPGSTQLGNETLRTIYHRGNMNAVVKNVETYAKLPVDYYVKMDQQSVVDAVNKLGGIIVTNKRAFEHSNIVFPKGSIRLTGKEALVYLKERNEQDIFTAHERQLSVAKAIFSQAATIPNVAKLHSLVFTLADHIETNAPFNDIKRIQKTYKPAVAHVDKQQFPQNEWNQKQVTTRLYKHLERKELFL</sequence>
<feature type="domain" description="Cell envelope-related transcriptional attenuator" evidence="5">
    <location>
        <begin position="73"/>
        <end position="203"/>
    </location>
</feature>
<gene>
    <name evidence="6" type="ORF">BG04_3467</name>
</gene>
<protein>
    <submittedName>
        <fullName evidence="6">Cell envelope-related transcriptional attenuator domain protein</fullName>
    </submittedName>
</protein>
<proteinExistence type="inferred from homology"/>
<dbReference type="GeneID" id="93641526"/>